<sequence>MSRQLSKSSVCFCNKHTIETMKSVGQAPTLTQLNQAITSEAKYNKNWSAATTLFQDLDKLVWRRLARLDNEGMTENFENMEKTRDEPNKLTLTQLWFQTPVALRPLNESEIKYIRRVYQIMVRYSPTVNDATKYYLHLLTNHLDTPIFDDECISHCLISLIYLISKSNDTDFMEKGLELVQMALDRNLNNKQFEVLIDVSKEIFERYGIWFNKFNGSIEENNFGNQGSTHGIKNNNSVGRKKSGRRNNRSLLIPKPGLMNGNRRKQGYDHVHA</sequence>
<evidence type="ECO:0000313" key="2">
    <source>
        <dbReference type="EMBL" id="CAG8521441.1"/>
    </source>
</evidence>
<name>A0ABM8W4B6_GIGMA</name>
<gene>
    <name evidence="2" type="ORF">GMARGA_LOCUS3174</name>
</gene>
<evidence type="ECO:0000313" key="3">
    <source>
        <dbReference type="Proteomes" id="UP000789901"/>
    </source>
</evidence>
<protein>
    <submittedName>
        <fullName evidence="2">1077_t:CDS:1</fullName>
    </submittedName>
</protein>
<comment type="caution">
    <text evidence="2">The sequence shown here is derived from an EMBL/GenBank/DDBJ whole genome shotgun (WGS) entry which is preliminary data.</text>
</comment>
<proteinExistence type="predicted"/>
<organism evidence="2 3">
    <name type="scientific">Gigaspora margarita</name>
    <dbReference type="NCBI Taxonomy" id="4874"/>
    <lineage>
        <taxon>Eukaryota</taxon>
        <taxon>Fungi</taxon>
        <taxon>Fungi incertae sedis</taxon>
        <taxon>Mucoromycota</taxon>
        <taxon>Glomeromycotina</taxon>
        <taxon>Glomeromycetes</taxon>
        <taxon>Diversisporales</taxon>
        <taxon>Gigasporaceae</taxon>
        <taxon>Gigaspora</taxon>
    </lineage>
</organism>
<evidence type="ECO:0000256" key="1">
    <source>
        <dbReference type="SAM" id="MobiDB-lite"/>
    </source>
</evidence>
<dbReference type="Proteomes" id="UP000789901">
    <property type="component" value="Unassembled WGS sequence"/>
</dbReference>
<reference evidence="2 3" key="1">
    <citation type="submission" date="2021-06" db="EMBL/GenBank/DDBJ databases">
        <authorList>
            <person name="Kallberg Y."/>
            <person name="Tangrot J."/>
            <person name="Rosling A."/>
        </authorList>
    </citation>
    <scope>NUCLEOTIDE SEQUENCE [LARGE SCALE GENOMIC DNA]</scope>
    <source>
        <strain evidence="2 3">120-4 pot B 10/14</strain>
    </source>
</reference>
<feature type="compositionally biased region" description="Basic residues" evidence="1">
    <location>
        <begin position="239"/>
        <end position="248"/>
    </location>
</feature>
<feature type="region of interest" description="Disordered" evidence="1">
    <location>
        <begin position="224"/>
        <end position="273"/>
    </location>
</feature>
<dbReference type="EMBL" id="CAJVQB010001119">
    <property type="protein sequence ID" value="CAG8521441.1"/>
    <property type="molecule type" value="Genomic_DNA"/>
</dbReference>
<keyword evidence="3" id="KW-1185">Reference proteome</keyword>
<accession>A0ABM8W4B6</accession>
<feature type="compositionally biased region" description="Polar residues" evidence="1">
    <location>
        <begin position="224"/>
        <end position="238"/>
    </location>
</feature>